<organism evidence="1 2">
    <name type="scientific">Nocardiopsis eucommiae</name>
    <dbReference type="NCBI Taxonomy" id="2831970"/>
    <lineage>
        <taxon>Bacteria</taxon>
        <taxon>Bacillati</taxon>
        <taxon>Actinomycetota</taxon>
        <taxon>Actinomycetes</taxon>
        <taxon>Streptosporangiales</taxon>
        <taxon>Nocardiopsidaceae</taxon>
        <taxon>Nocardiopsis</taxon>
    </lineage>
</organism>
<sequence length="131" mass="14734">MNDEPTRTHVRKILLAQKKDAEATLKRMADLEAEGTRIVDTVDGGATVDLRTKQSLLVGDQEGPEEVSQLYRSEVWRHIDHLWEDSDPVHVEATEGIPQSLGHALEDWLGMVATPDEEVTEFVGWSMEEVN</sequence>
<proteinExistence type="predicted"/>
<dbReference type="KEGG" id="nec:KGD82_11125"/>
<reference evidence="1" key="1">
    <citation type="submission" date="2021-05" db="EMBL/GenBank/DDBJ databases">
        <authorList>
            <person name="Kaiqin L."/>
            <person name="Jian G."/>
        </authorList>
    </citation>
    <scope>NUCLEOTIDE SEQUENCE</scope>
    <source>
        <strain evidence="1">HDS5</strain>
    </source>
</reference>
<gene>
    <name evidence="1" type="ORF">KGD82_11125</name>
</gene>
<dbReference type="EMBL" id="CP074402">
    <property type="protein sequence ID" value="QVJ02774.1"/>
    <property type="molecule type" value="Genomic_DNA"/>
</dbReference>
<evidence type="ECO:0000313" key="1">
    <source>
        <dbReference type="EMBL" id="QVJ02774.1"/>
    </source>
</evidence>
<name>A0A975LBH8_9ACTN</name>
<dbReference type="AlphaFoldDB" id="A0A975LBH8"/>
<dbReference type="Proteomes" id="UP000682416">
    <property type="component" value="Chromosome"/>
</dbReference>
<protein>
    <submittedName>
        <fullName evidence="1">Uncharacterized protein</fullName>
    </submittedName>
</protein>
<accession>A0A975LBH8</accession>
<evidence type="ECO:0000313" key="2">
    <source>
        <dbReference type="Proteomes" id="UP000682416"/>
    </source>
</evidence>
<keyword evidence="2" id="KW-1185">Reference proteome</keyword>